<evidence type="ECO:0000313" key="9">
    <source>
        <dbReference type="EMBL" id="NXF01960.1"/>
    </source>
</evidence>
<dbReference type="PRINTS" id="PR00722">
    <property type="entry name" value="CHYMOTRYPSIN"/>
</dbReference>
<dbReference type="SMART" id="SM00020">
    <property type="entry name" value="Tryp_SPc"/>
    <property type="match status" value="1"/>
</dbReference>
<dbReference type="PANTHER" id="PTHR24252">
    <property type="entry name" value="ACROSIN-RELATED"/>
    <property type="match status" value="1"/>
</dbReference>
<dbReference type="Gene3D" id="2.40.10.10">
    <property type="entry name" value="Trypsin-like serine proteases"/>
    <property type="match status" value="2"/>
</dbReference>
<keyword evidence="7" id="KW-1015">Disulfide bond</keyword>
<organism evidence="9 10">
    <name type="scientific">Smithornis capensis</name>
    <dbReference type="NCBI Taxonomy" id="363769"/>
    <lineage>
        <taxon>Eukaryota</taxon>
        <taxon>Metazoa</taxon>
        <taxon>Chordata</taxon>
        <taxon>Craniata</taxon>
        <taxon>Vertebrata</taxon>
        <taxon>Euteleostomi</taxon>
        <taxon>Archelosauria</taxon>
        <taxon>Archosauria</taxon>
        <taxon>Dinosauria</taxon>
        <taxon>Saurischia</taxon>
        <taxon>Theropoda</taxon>
        <taxon>Coelurosauria</taxon>
        <taxon>Aves</taxon>
        <taxon>Neognathae</taxon>
        <taxon>Neoaves</taxon>
        <taxon>Telluraves</taxon>
        <taxon>Australaves</taxon>
        <taxon>Passeriformes</taxon>
        <taxon>Eurylaimidae</taxon>
        <taxon>Smithornis</taxon>
    </lineage>
</organism>
<sequence length="237" mass="25633">DDTAQSTGVTPGAWPGIVSIQVTWDNGTWHICAGSLIHPKWVLTAARCFFGAGNVFRWDVVVGATNLSQLGPEAQVHKVKRILVHKHYVSVSESNNIALLELEHSVECSDYIQLGCVPDTSLRVSELKSCYIAGWGPTMDGGQPRLVLQESKVQLIDVQLCNSSRWYGGAVPPHGLCAGYPQGGIDTCQGDSGGPLVCKDSKADFFWLVGMSSCGKGCEGAKRLGIFTSIQHFRDWI</sequence>
<dbReference type="SUPFAM" id="SSF50494">
    <property type="entry name" value="Trypsin-like serine proteases"/>
    <property type="match status" value="1"/>
</dbReference>
<dbReference type="EMBL" id="VWYW01000018">
    <property type="protein sequence ID" value="NXF01960.1"/>
    <property type="molecule type" value="Genomic_DNA"/>
</dbReference>
<dbReference type="CDD" id="cd00190">
    <property type="entry name" value="Tryp_SPc"/>
    <property type="match status" value="1"/>
</dbReference>
<evidence type="ECO:0000259" key="8">
    <source>
        <dbReference type="PROSITE" id="PS50240"/>
    </source>
</evidence>
<dbReference type="GO" id="GO:0007340">
    <property type="term" value="P:acrosome reaction"/>
    <property type="evidence" value="ECO:0007669"/>
    <property type="project" value="TreeGrafter"/>
</dbReference>
<dbReference type="PROSITE" id="PS00135">
    <property type="entry name" value="TRYPSIN_SER"/>
    <property type="match status" value="1"/>
</dbReference>
<evidence type="ECO:0000256" key="5">
    <source>
        <dbReference type="ARBA" id="ARBA00022801"/>
    </source>
</evidence>
<feature type="domain" description="Peptidase S1" evidence="8">
    <location>
        <begin position="5"/>
        <end position="237"/>
    </location>
</feature>
<dbReference type="Pfam" id="PF00089">
    <property type="entry name" value="Trypsin"/>
    <property type="match status" value="1"/>
</dbReference>
<keyword evidence="6" id="KW-0720">Serine protease</keyword>
<reference evidence="9 10" key="1">
    <citation type="submission" date="2019-09" db="EMBL/GenBank/DDBJ databases">
        <title>Bird 10,000 Genomes (B10K) Project - Family phase.</title>
        <authorList>
            <person name="Zhang G."/>
        </authorList>
    </citation>
    <scope>NUCLEOTIDE SEQUENCE [LARGE SCALE GENOMIC DNA]</scope>
    <source>
        <strain evidence="9">B10K-CU-031-20</strain>
    </source>
</reference>
<evidence type="ECO:0000256" key="7">
    <source>
        <dbReference type="ARBA" id="ARBA00023157"/>
    </source>
</evidence>
<protein>
    <recommendedName>
        <fullName evidence="3">Acrosin</fullName>
        <ecNumber evidence="2">3.4.21.10</ecNumber>
    </recommendedName>
</protein>
<gene>
    <name evidence="9" type="primary">Acr_2</name>
    <name evidence="9" type="ORF">SMICAP_R01677</name>
</gene>
<dbReference type="FunFam" id="2.40.10.10:FF:000003">
    <property type="entry name" value="Transmembrane serine protease 3"/>
    <property type="match status" value="1"/>
</dbReference>
<evidence type="ECO:0000256" key="1">
    <source>
        <dbReference type="ARBA" id="ARBA00001656"/>
    </source>
</evidence>
<evidence type="ECO:0000256" key="6">
    <source>
        <dbReference type="ARBA" id="ARBA00022825"/>
    </source>
</evidence>
<dbReference type="InterPro" id="IPR033116">
    <property type="entry name" value="TRYPSIN_SER"/>
</dbReference>
<dbReference type="PANTHER" id="PTHR24252:SF8">
    <property type="entry name" value="ACROSIN"/>
    <property type="match status" value="1"/>
</dbReference>
<dbReference type="EC" id="3.4.21.10" evidence="2"/>
<dbReference type="GO" id="GO:0004252">
    <property type="term" value="F:serine-type endopeptidase activity"/>
    <property type="evidence" value="ECO:0007669"/>
    <property type="project" value="InterPro"/>
</dbReference>
<evidence type="ECO:0000313" key="10">
    <source>
        <dbReference type="Proteomes" id="UP000567624"/>
    </source>
</evidence>
<comment type="caution">
    <text evidence="9">The sequence shown here is derived from an EMBL/GenBank/DDBJ whole genome shotgun (WGS) entry which is preliminary data.</text>
</comment>
<dbReference type="Proteomes" id="UP000567624">
    <property type="component" value="Unassembled WGS sequence"/>
</dbReference>
<dbReference type="InterPro" id="IPR001254">
    <property type="entry name" value="Trypsin_dom"/>
</dbReference>
<feature type="non-terminal residue" evidence="9">
    <location>
        <position position="237"/>
    </location>
</feature>
<keyword evidence="4" id="KW-0645">Protease</keyword>
<evidence type="ECO:0000256" key="3">
    <source>
        <dbReference type="ARBA" id="ARBA00017161"/>
    </source>
</evidence>
<dbReference type="InterPro" id="IPR043504">
    <property type="entry name" value="Peptidase_S1_PA_chymotrypsin"/>
</dbReference>
<keyword evidence="5" id="KW-0378">Hydrolase</keyword>
<evidence type="ECO:0000256" key="4">
    <source>
        <dbReference type="ARBA" id="ARBA00022670"/>
    </source>
</evidence>
<dbReference type="GO" id="GO:0006508">
    <property type="term" value="P:proteolysis"/>
    <property type="evidence" value="ECO:0007669"/>
    <property type="project" value="UniProtKB-KW"/>
</dbReference>
<feature type="non-terminal residue" evidence="9">
    <location>
        <position position="1"/>
    </location>
</feature>
<keyword evidence="10" id="KW-1185">Reference proteome</keyword>
<dbReference type="InterPro" id="IPR001314">
    <property type="entry name" value="Peptidase_S1A"/>
</dbReference>
<comment type="catalytic activity">
    <reaction evidence="1">
        <text>Preferential cleavage: Arg-|-Xaa, Lys-|-Xaa.</text>
        <dbReference type="EC" id="3.4.21.10"/>
    </reaction>
</comment>
<name>A0A7K8QAD2_9PASS</name>
<accession>A0A7K8QAD2</accession>
<dbReference type="InterPro" id="IPR009003">
    <property type="entry name" value="Peptidase_S1_PA"/>
</dbReference>
<evidence type="ECO:0000256" key="2">
    <source>
        <dbReference type="ARBA" id="ARBA00012050"/>
    </source>
</evidence>
<dbReference type="AlphaFoldDB" id="A0A7K8QAD2"/>
<proteinExistence type="predicted"/>
<dbReference type="PROSITE" id="PS50240">
    <property type="entry name" value="TRYPSIN_DOM"/>
    <property type="match status" value="1"/>
</dbReference>